<feature type="region of interest" description="Disordered" evidence="1">
    <location>
        <begin position="1"/>
        <end position="24"/>
    </location>
</feature>
<feature type="non-terminal residue" evidence="2">
    <location>
        <position position="58"/>
    </location>
</feature>
<organism evidence="2 3">
    <name type="scientific">Tuber magnatum</name>
    <name type="common">white Piedmont truffle</name>
    <dbReference type="NCBI Taxonomy" id="42249"/>
    <lineage>
        <taxon>Eukaryota</taxon>
        <taxon>Fungi</taxon>
        <taxon>Dikarya</taxon>
        <taxon>Ascomycota</taxon>
        <taxon>Pezizomycotina</taxon>
        <taxon>Pezizomycetes</taxon>
        <taxon>Pezizales</taxon>
        <taxon>Tuberaceae</taxon>
        <taxon>Tuber</taxon>
    </lineage>
</organism>
<evidence type="ECO:0000256" key="1">
    <source>
        <dbReference type="SAM" id="MobiDB-lite"/>
    </source>
</evidence>
<keyword evidence="3" id="KW-1185">Reference proteome</keyword>
<name>A0A317SF75_9PEZI</name>
<sequence>MTTTPSIPLSKTPGYNRGSPKFTPRPNIQFTTDWSNLNNPACPAYRPISGDCAFGRVV</sequence>
<dbReference type="EMBL" id="PYWC01000107">
    <property type="protein sequence ID" value="PWW72417.1"/>
    <property type="molecule type" value="Genomic_DNA"/>
</dbReference>
<accession>A0A317SF75</accession>
<evidence type="ECO:0000313" key="3">
    <source>
        <dbReference type="Proteomes" id="UP000246991"/>
    </source>
</evidence>
<gene>
    <name evidence="2" type="ORF">C7212DRAFT_338608</name>
</gene>
<proteinExistence type="predicted"/>
<dbReference type="Proteomes" id="UP000246991">
    <property type="component" value="Unassembled WGS sequence"/>
</dbReference>
<protein>
    <submittedName>
        <fullName evidence="2">Uncharacterized protein</fullName>
    </submittedName>
</protein>
<reference evidence="2 3" key="1">
    <citation type="submission" date="2018-03" db="EMBL/GenBank/DDBJ databases">
        <title>Genomes of Pezizomycetes fungi and the evolution of truffles.</title>
        <authorList>
            <person name="Murat C."/>
            <person name="Payen T."/>
            <person name="Noel B."/>
            <person name="Kuo A."/>
            <person name="Martin F.M."/>
        </authorList>
    </citation>
    <scope>NUCLEOTIDE SEQUENCE [LARGE SCALE GENOMIC DNA]</scope>
    <source>
        <strain evidence="2">091103-1</strain>
    </source>
</reference>
<comment type="caution">
    <text evidence="2">The sequence shown here is derived from an EMBL/GenBank/DDBJ whole genome shotgun (WGS) entry which is preliminary data.</text>
</comment>
<dbReference type="AlphaFoldDB" id="A0A317SF75"/>
<evidence type="ECO:0000313" key="2">
    <source>
        <dbReference type="EMBL" id="PWW72417.1"/>
    </source>
</evidence>